<feature type="non-terminal residue" evidence="1">
    <location>
        <position position="1"/>
    </location>
</feature>
<keyword evidence="2" id="KW-1185">Reference proteome</keyword>
<evidence type="ECO:0000313" key="2">
    <source>
        <dbReference type="Proteomes" id="UP001174909"/>
    </source>
</evidence>
<comment type="caution">
    <text evidence="1">The sequence shown here is derived from an EMBL/GenBank/DDBJ whole genome shotgun (WGS) entry which is preliminary data.</text>
</comment>
<accession>A0AA35X8M5</accession>
<gene>
    <name evidence="1" type="ORF">GBAR_LOCUS23121</name>
</gene>
<proteinExistence type="predicted"/>
<evidence type="ECO:0000313" key="1">
    <source>
        <dbReference type="EMBL" id="CAI8041622.1"/>
    </source>
</evidence>
<name>A0AA35X8M5_GEOBA</name>
<reference evidence="1" key="1">
    <citation type="submission" date="2023-03" db="EMBL/GenBank/DDBJ databases">
        <authorList>
            <person name="Steffen K."/>
            <person name="Cardenas P."/>
        </authorList>
    </citation>
    <scope>NUCLEOTIDE SEQUENCE</scope>
</reference>
<dbReference type="AlphaFoldDB" id="A0AA35X8M5"/>
<dbReference type="EMBL" id="CASHTH010003197">
    <property type="protein sequence ID" value="CAI8041622.1"/>
    <property type="molecule type" value="Genomic_DNA"/>
</dbReference>
<dbReference type="Proteomes" id="UP001174909">
    <property type="component" value="Unassembled WGS sequence"/>
</dbReference>
<sequence length="65" mass="7730">CLDHTINVFLSGRYPLQLHCCWTCHKYEQIPWSCCWSSVLIYCCLILQPQLSLLLLYTHTWGWTP</sequence>
<organism evidence="1 2">
    <name type="scientific">Geodia barretti</name>
    <name type="common">Barrett's horny sponge</name>
    <dbReference type="NCBI Taxonomy" id="519541"/>
    <lineage>
        <taxon>Eukaryota</taxon>
        <taxon>Metazoa</taxon>
        <taxon>Porifera</taxon>
        <taxon>Demospongiae</taxon>
        <taxon>Heteroscleromorpha</taxon>
        <taxon>Tetractinellida</taxon>
        <taxon>Astrophorina</taxon>
        <taxon>Geodiidae</taxon>
        <taxon>Geodia</taxon>
    </lineage>
</organism>
<protein>
    <submittedName>
        <fullName evidence="1">Uncharacterized protein</fullName>
    </submittedName>
</protein>